<dbReference type="Pfam" id="PF00583">
    <property type="entry name" value="Acetyltransf_1"/>
    <property type="match status" value="1"/>
</dbReference>
<proteinExistence type="predicted"/>
<evidence type="ECO:0000313" key="2">
    <source>
        <dbReference type="EMBL" id="EAS03923.2"/>
    </source>
</evidence>
<name>I7LX80_TETTS</name>
<dbReference type="GeneID" id="7828787"/>
<dbReference type="Proteomes" id="UP000009168">
    <property type="component" value="Unassembled WGS sequence"/>
</dbReference>
<dbReference type="eggNOG" id="ENOG502S3KZ">
    <property type="taxonomic scope" value="Eukaryota"/>
</dbReference>
<dbReference type="SUPFAM" id="SSF55729">
    <property type="entry name" value="Acyl-CoA N-acyltransferases (Nat)"/>
    <property type="match status" value="1"/>
</dbReference>
<dbReference type="InterPro" id="IPR000182">
    <property type="entry name" value="GNAT_dom"/>
</dbReference>
<dbReference type="KEGG" id="tet:TTHERM_00455620"/>
<dbReference type="GO" id="GO:0016747">
    <property type="term" value="F:acyltransferase activity, transferring groups other than amino-acyl groups"/>
    <property type="evidence" value="ECO:0007669"/>
    <property type="project" value="InterPro"/>
</dbReference>
<reference evidence="3" key="1">
    <citation type="journal article" date="2006" name="PLoS Biol.">
        <title>Macronuclear genome sequence of the ciliate Tetrahymena thermophila, a model eukaryote.</title>
        <authorList>
            <person name="Eisen J.A."/>
            <person name="Coyne R.S."/>
            <person name="Wu M."/>
            <person name="Wu D."/>
            <person name="Thiagarajan M."/>
            <person name="Wortman J.R."/>
            <person name="Badger J.H."/>
            <person name="Ren Q."/>
            <person name="Amedeo P."/>
            <person name="Jones K.M."/>
            <person name="Tallon L.J."/>
            <person name="Delcher A.L."/>
            <person name="Salzberg S.L."/>
            <person name="Silva J.C."/>
            <person name="Haas B.J."/>
            <person name="Majoros W.H."/>
            <person name="Farzad M."/>
            <person name="Carlton J.M."/>
            <person name="Smith R.K. Jr."/>
            <person name="Garg J."/>
            <person name="Pearlman R.E."/>
            <person name="Karrer K.M."/>
            <person name="Sun L."/>
            <person name="Manning G."/>
            <person name="Elde N.C."/>
            <person name="Turkewitz A.P."/>
            <person name="Asai D.J."/>
            <person name="Wilkes D.E."/>
            <person name="Wang Y."/>
            <person name="Cai H."/>
            <person name="Collins K."/>
            <person name="Stewart B.A."/>
            <person name="Lee S.R."/>
            <person name="Wilamowska K."/>
            <person name="Weinberg Z."/>
            <person name="Ruzzo W.L."/>
            <person name="Wloga D."/>
            <person name="Gaertig J."/>
            <person name="Frankel J."/>
            <person name="Tsao C.-C."/>
            <person name="Gorovsky M.A."/>
            <person name="Keeling P.J."/>
            <person name="Waller R.F."/>
            <person name="Patron N.J."/>
            <person name="Cherry J.M."/>
            <person name="Stover N.A."/>
            <person name="Krieger C.J."/>
            <person name="del Toro C."/>
            <person name="Ryder H.F."/>
            <person name="Williamson S.C."/>
            <person name="Barbeau R.A."/>
            <person name="Hamilton E.P."/>
            <person name="Orias E."/>
        </authorList>
    </citation>
    <scope>NUCLEOTIDE SEQUENCE [LARGE SCALE GENOMIC DNA]</scope>
    <source>
        <strain evidence="3">SB210</strain>
    </source>
</reference>
<accession>I7LX80</accession>
<dbReference type="InParanoid" id="I7LX80"/>
<evidence type="ECO:0000313" key="3">
    <source>
        <dbReference type="Proteomes" id="UP000009168"/>
    </source>
</evidence>
<dbReference type="InterPro" id="IPR016181">
    <property type="entry name" value="Acyl_CoA_acyltransferase"/>
</dbReference>
<organism evidence="2 3">
    <name type="scientific">Tetrahymena thermophila (strain SB210)</name>
    <dbReference type="NCBI Taxonomy" id="312017"/>
    <lineage>
        <taxon>Eukaryota</taxon>
        <taxon>Sar</taxon>
        <taxon>Alveolata</taxon>
        <taxon>Ciliophora</taxon>
        <taxon>Intramacronucleata</taxon>
        <taxon>Oligohymenophorea</taxon>
        <taxon>Hymenostomatida</taxon>
        <taxon>Tetrahymenina</taxon>
        <taxon>Tetrahymenidae</taxon>
        <taxon>Tetrahymena</taxon>
    </lineage>
</organism>
<evidence type="ECO:0000259" key="1">
    <source>
        <dbReference type="Pfam" id="PF00583"/>
    </source>
</evidence>
<dbReference type="OrthoDB" id="291979at2759"/>
<dbReference type="EMBL" id="GG662464">
    <property type="protein sequence ID" value="EAS03923.2"/>
    <property type="molecule type" value="Genomic_DNA"/>
</dbReference>
<dbReference type="Gene3D" id="3.40.630.30">
    <property type="match status" value="2"/>
</dbReference>
<sequence>MSDKFIFKNKDEEFYIEEIHNGDVETIVEFQKHLAIDSEGVQLNEENVRTATKFILENPEYGIHFIIRTLTPVQQSVSFALLCPEIDLYTNQQIWWYNSVFTEKSFRRRGFFTVMHEFILKWAGQNKIKLYADENNQGALQCYDKLGLKDTNEIFVEIDFFFSKEQISFERNQDIYKFSIGKPSECNQIFDSFNKLISISNKDNLDKSDGISTILKSIKQGGIVLIKEQNNNNQEQEDIIGLIVFGYEYSEWKKGHNLIITDVRLSQKTLQDSIKSQQVIQNLVSYLKNEQVELEASVQSIRFIVDRNNQKSIDLLVSSKLQLSHYIILSN</sequence>
<feature type="domain" description="N-acetyltransferase" evidence="1">
    <location>
        <begin position="91"/>
        <end position="147"/>
    </location>
</feature>
<gene>
    <name evidence="2" type="ORF">TTHERM_00455620</name>
</gene>
<dbReference type="AlphaFoldDB" id="I7LX80"/>
<dbReference type="RefSeq" id="XP_001024168.2">
    <property type="nucleotide sequence ID" value="XM_001024168.2"/>
</dbReference>
<keyword evidence="3" id="KW-1185">Reference proteome</keyword>
<protein>
    <submittedName>
        <fullName evidence="2">GNAT family acetyltransferase</fullName>
    </submittedName>
</protein>